<feature type="compositionally biased region" description="Basic and acidic residues" evidence="1">
    <location>
        <begin position="1"/>
        <end position="11"/>
    </location>
</feature>
<comment type="caution">
    <text evidence="2">The sequence shown here is derived from an EMBL/GenBank/DDBJ whole genome shotgun (WGS) entry which is preliminary data.</text>
</comment>
<evidence type="ECO:0008006" key="4">
    <source>
        <dbReference type="Google" id="ProtNLM"/>
    </source>
</evidence>
<feature type="region of interest" description="Disordered" evidence="1">
    <location>
        <begin position="1"/>
        <end position="70"/>
    </location>
</feature>
<dbReference type="Proteomes" id="UP000460272">
    <property type="component" value="Unassembled WGS sequence"/>
</dbReference>
<feature type="compositionally biased region" description="Basic and acidic residues" evidence="1">
    <location>
        <begin position="21"/>
        <end position="38"/>
    </location>
</feature>
<protein>
    <recommendedName>
        <fullName evidence="4">DUF5302 domain-containing protein</fullName>
    </recommendedName>
</protein>
<dbReference type="OrthoDB" id="4319558at2"/>
<gene>
    <name evidence="2" type="ORF">EAS64_22800</name>
</gene>
<evidence type="ECO:0000256" key="1">
    <source>
        <dbReference type="SAM" id="MobiDB-lite"/>
    </source>
</evidence>
<dbReference type="AlphaFoldDB" id="A0A6P2C2H3"/>
<sequence length="70" mass="7586">MQAAQEDKAGQDAETDAPDLDETKRKFREALERKHQAHNEGQGKGGKDGGKISGAHGPAASRRNFRRKSG</sequence>
<dbReference type="EMBL" id="RPFW01000004">
    <property type="protein sequence ID" value="TVZ03683.1"/>
    <property type="molecule type" value="Genomic_DNA"/>
</dbReference>
<dbReference type="Pfam" id="PF17227">
    <property type="entry name" value="DUF5302"/>
    <property type="match status" value="1"/>
</dbReference>
<name>A0A6P2C2H3_9ACTN</name>
<keyword evidence="3" id="KW-1185">Reference proteome</keyword>
<reference evidence="2 3" key="1">
    <citation type="submission" date="2018-11" db="EMBL/GenBank/DDBJ databases">
        <title>Trebonia kvetii gen.nov., sp.nov., a novel acidophilic actinobacterium, and proposal of the new actinobacterial family Treboniaceae fam. nov.</title>
        <authorList>
            <person name="Rapoport D."/>
            <person name="Sagova-Mareckova M."/>
            <person name="Sedlacek I."/>
            <person name="Provaznik J."/>
            <person name="Kralova S."/>
            <person name="Pavlinic D."/>
            <person name="Benes V."/>
            <person name="Kopecky J."/>
        </authorList>
    </citation>
    <scope>NUCLEOTIDE SEQUENCE [LARGE SCALE GENOMIC DNA]</scope>
    <source>
        <strain evidence="2 3">15Tr583</strain>
    </source>
</reference>
<proteinExistence type="predicted"/>
<evidence type="ECO:0000313" key="2">
    <source>
        <dbReference type="EMBL" id="TVZ03683.1"/>
    </source>
</evidence>
<organism evidence="2 3">
    <name type="scientific">Trebonia kvetii</name>
    <dbReference type="NCBI Taxonomy" id="2480626"/>
    <lineage>
        <taxon>Bacteria</taxon>
        <taxon>Bacillati</taxon>
        <taxon>Actinomycetota</taxon>
        <taxon>Actinomycetes</taxon>
        <taxon>Streptosporangiales</taxon>
        <taxon>Treboniaceae</taxon>
        <taxon>Trebonia</taxon>
    </lineage>
</organism>
<evidence type="ECO:0000313" key="3">
    <source>
        <dbReference type="Proteomes" id="UP000460272"/>
    </source>
</evidence>
<dbReference type="InterPro" id="IPR035172">
    <property type="entry name" value="DUF5302"/>
</dbReference>
<accession>A0A6P2C2H3</accession>